<evidence type="ECO:0000313" key="3">
    <source>
        <dbReference type="Proteomes" id="UP001141933"/>
    </source>
</evidence>
<sequence>MKYLVFTKDRLFSLVFYSYCLLLVFELILRFVKSVSPVAYLGGFLDFSISDWLINYEAGFVRRGLWGQLFFYLYDCWGINVGYLVYTLSYIFLFLFLYIFLREWKRNNLSLFLLPSVCLIGAFAMSDLRWYRRDILIFLFIWYIFICYRSFLKGSKIHLILLYILSAVAILSHEASFFYFLPILGLHYFLFVKKENNLLASIVKASLFMLPGLLVMFICVIYKGDGTMADSIWHSWDNYFISEFGSIFPMGAGCRALGWDGMDTFKMHLNGNYMDKTLGVYRFCIWPFIFIAIYYLLIQLNKVKIGVKNSIIEDKLFMMNLSNVLVLQFIFLLPMFTVLSCDFRRVILYWTISSFLFCFALRSNCLKLLNVKVFSNKLQTFNRVLTSGILGKKSFYIIVFCFLGVPSYGFSYMNAFISSVLGNIWYALSYTISYIYGA</sequence>
<feature type="transmembrane region" description="Helical" evidence="1">
    <location>
        <begin position="415"/>
        <end position="436"/>
    </location>
</feature>
<keyword evidence="1" id="KW-0472">Membrane</keyword>
<feature type="transmembrane region" description="Helical" evidence="1">
    <location>
        <begin position="160"/>
        <end position="181"/>
    </location>
</feature>
<feature type="transmembrane region" description="Helical" evidence="1">
    <location>
        <begin position="236"/>
        <end position="258"/>
    </location>
</feature>
<protein>
    <recommendedName>
        <fullName evidence="4">EpsG family protein</fullName>
    </recommendedName>
</protein>
<feature type="transmembrane region" description="Helical" evidence="1">
    <location>
        <begin position="278"/>
        <end position="297"/>
    </location>
</feature>
<gene>
    <name evidence="2" type="ORF">O6P32_12465</name>
</gene>
<feature type="transmembrane region" description="Helical" evidence="1">
    <location>
        <begin position="108"/>
        <end position="124"/>
    </location>
</feature>
<feature type="transmembrane region" description="Helical" evidence="1">
    <location>
        <begin position="12"/>
        <end position="32"/>
    </location>
</feature>
<dbReference type="RefSeq" id="WP_269878842.1">
    <property type="nucleotide sequence ID" value="NZ_JAPZVM010000013.1"/>
</dbReference>
<name>A0ABT4PKC8_9BACT</name>
<accession>A0ABT4PKC8</accession>
<dbReference type="Proteomes" id="UP001141933">
    <property type="component" value="Unassembled WGS sequence"/>
</dbReference>
<evidence type="ECO:0008006" key="4">
    <source>
        <dbReference type="Google" id="ProtNLM"/>
    </source>
</evidence>
<proteinExistence type="predicted"/>
<evidence type="ECO:0000256" key="1">
    <source>
        <dbReference type="SAM" id="Phobius"/>
    </source>
</evidence>
<keyword evidence="1" id="KW-0812">Transmembrane</keyword>
<feature type="transmembrane region" description="Helical" evidence="1">
    <location>
        <begin position="317"/>
        <end position="336"/>
    </location>
</feature>
<organism evidence="2 3">
    <name type="scientific">Phocaeicola acetigenes</name>
    <dbReference type="NCBI Taxonomy" id="3016083"/>
    <lineage>
        <taxon>Bacteria</taxon>
        <taxon>Pseudomonadati</taxon>
        <taxon>Bacteroidota</taxon>
        <taxon>Bacteroidia</taxon>
        <taxon>Bacteroidales</taxon>
        <taxon>Bacteroidaceae</taxon>
        <taxon>Phocaeicola</taxon>
    </lineage>
</organism>
<reference evidence="2" key="1">
    <citation type="submission" date="2022-12" db="EMBL/GenBank/DDBJ databases">
        <title>Phocaeicola acetigenes sp. nov., isolated feces from a healthy human.</title>
        <authorList>
            <person name="Do H."/>
            <person name="Ha Y.B."/>
            <person name="Kim J.-S."/>
            <person name="Suh M.K."/>
            <person name="Kim H.S."/>
            <person name="Lee J.-S."/>
        </authorList>
    </citation>
    <scope>NUCLEOTIDE SEQUENCE</scope>
    <source>
        <strain evidence="2">KGMB11183</strain>
    </source>
</reference>
<feature type="transmembrane region" description="Helical" evidence="1">
    <location>
        <begin position="201"/>
        <end position="224"/>
    </location>
</feature>
<feature type="transmembrane region" description="Helical" evidence="1">
    <location>
        <begin position="130"/>
        <end position="148"/>
    </location>
</feature>
<evidence type="ECO:0000313" key="2">
    <source>
        <dbReference type="EMBL" id="MCZ8373510.1"/>
    </source>
</evidence>
<feature type="transmembrane region" description="Helical" evidence="1">
    <location>
        <begin position="390"/>
        <end position="409"/>
    </location>
</feature>
<feature type="transmembrane region" description="Helical" evidence="1">
    <location>
        <begin position="348"/>
        <end position="369"/>
    </location>
</feature>
<dbReference type="EMBL" id="JAPZVM010000013">
    <property type="protein sequence ID" value="MCZ8373510.1"/>
    <property type="molecule type" value="Genomic_DNA"/>
</dbReference>
<keyword evidence="3" id="KW-1185">Reference proteome</keyword>
<keyword evidence="1" id="KW-1133">Transmembrane helix</keyword>
<feature type="transmembrane region" description="Helical" evidence="1">
    <location>
        <begin position="81"/>
        <end position="101"/>
    </location>
</feature>
<comment type="caution">
    <text evidence="2">The sequence shown here is derived from an EMBL/GenBank/DDBJ whole genome shotgun (WGS) entry which is preliminary data.</text>
</comment>